<proteinExistence type="predicted"/>
<sequence>MAISCFFNLKRKRKLDLREVVNALLFIVLTGCQWRNLPSN</sequence>
<evidence type="ECO:0000313" key="4">
    <source>
        <dbReference type="Proteomes" id="UP000256373"/>
    </source>
</evidence>
<dbReference type="Proteomes" id="UP000256373">
    <property type="component" value="Unassembled WGS sequence"/>
</dbReference>
<feature type="transmembrane region" description="Helical" evidence="1">
    <location>
        <begin position="20"/>
        <end position="37"/>
    </location>
</feature>
<keyword evidence="1" id="KW-0472">Membrane</keyword>
<evidence type="ECO:0000313" key="3">
    <source>
        <dbReference type="EMBL" id="REA58166.1"/>
    </source>
</evidence>
<gene>
    <name evidence="3" type="ORF">DSL64_21400</name>
</gene>
<dbReference type="Pfam" id="PF13340">
    <property type="entry name" value="DUF4096"/>
    <property type="match status" value="1"/>
</dbReference>
<dbReference type="OrthoDB" id="1270539at2"/>
<dbReference type="InterPro" id="IPR025161">
    <property type="entry name" value="IS402-like_dom"/>
</dbReference>
<organism evidence="3 4">
    <name type="scientific">Dyadobacter luteus</name>
    <dbReference type="NCBI Taxonomy" id="2259619"/>
    <lineage>
        <taxon>Bacteria</taxon>
        <taxon>Pseudomonadati</taxon>
        <taxon>Bacteroidota</taxon>
        <taxon>Cytophagia</taxon>
        <taxon>Cytophagales</taxon>
        <taxon>Spirosomataceae</taxon>
        <taxon>Dyadobacter</taxon>
    </lineage>
</organism>
<comment type="caution">
    <text evidence="3">The sequence shown here is derived from an EMBL/GenBank/DDBJ whole genome shotgun (WGS) entry which is preliminary data.</text>
</comment>
<accession>A0A3D8Y673</accession>
<dbReference type="EMBL" id="QNUL01000022">
    <property type="protein sequence ID" value="REA58166.1"/>
    <property type="molecule type" value="Genomic_DNA"/>
</dbReference>
<name>A0A3D8Y673_9BACT</name>
<reference evidence="3 4" key="1">
    <citation type="submission" date="2018-07" db="EMBL/GenBank/DDBJ databases">
        <title>Dyadobacter roseus sp. nov., isolated from rose rhizosphere soil.</title>
        <authorList>
            <person name="Chen L."/>
        </authorList>
    </citation>
    <scope>NUCLEOTIDE SEQUENCE [LARGE SCALE GENOMIC DNA]</scope>
    <source>
        <strain evidence="3 4">RS19</strain>
    </source>
</reference>
<keyword evidence="1" id="KW-1133">Transmembrane helix</keyword>
<dbReference type="AlphaFoldDB" id="A0A3D8Y673"/>
<keyword evidence="4" id="KW-1185">Reference proteome</keyword>
<protein>
    <recommendedName>
        <fullName evidence="2">Insertion element IS402-like domain-containing protein</fullName>
    </recommendedName>
</protein>
<evidence type="ECO:0000259" key="2">
    <source>
        <dbReference type="Pfam" id="PF13340"/>
    </source>
</evidence>
<dbReference type="RefSeq" id="WP_115832982.1">
    <property type="nucleotide sequence ID" value="NZ_QNUL01000022.1"/>
</dbReference>
<feature type="domain" description="Insertion element IS402-like" evidence="2">
    <location>
        <begin position="11"/>
        <end position="39"/>
    </location>
</feature>
<keyword evidence="1" id="KW-0812">Transmembrane</keyword>
<evidence type="ECO:0000256" key="1">
    <source>
        <dbReference type="SAM" id="Phobius"/>
    </source>
</evidence>